<keyword evidence="11" id="KW-1185">Reference proteome</keyword>
<feature type="transmembrane region" description="Helical" evidence="7">
    <location>
        <begin position="63"/>
        <end position="87"/>
    </location>
</feature>
<dbReference type="Pfam" id="PF00924">
    <property type="entry name" value="MS_channel_2nd"/>
    <property type="match status" value="1"/>
</dbReference>
<dbReference type="GO" id="GO:0008381">
    <property type="term" value="F:mechanosensitive monoatomic ion channel activity"/>
    <property type="evidence" value="ECO:0007669"/>
    <property type="project" value="InterPro"/>
</dbReference>
<dbReference type="GO" id="GO:0005886">
    <property type="term" value="C:plasma membrane"/>
    <property type="evidence" value="ECO:0007669"/>
    <property type="project" value="UniProtKB-SubCell"/>
</dbReference>
<dbReference type="Pfam" id="PF21082">
    <property type="entry name" value="MS_channel_3rd"/>
    <property type="match status" value="1"/>
</dbReference>
<dbReference type="SUPFAM" id="SSF50182">
    <property type="entry name" value="Sm-like ribonucleoproteins"/>
    <property type="match status" value="1"/>
</dbReference>
<evidence type="ECO:0000256" key="3">
    <source>
        <dbReference type="ARBA" id="ARBA00022475"/>
    </source>
</evidence>
<dbReference type="eggNOG" id="COG0668">
    <property type="taxonomic scope" value="Bacteria"/>
</dbReference>
<organism evidence="10 11">
    <name type="scientific">Gillisia limnaea (strain DSM 15749 / LMG 21470 / R-8282)</name>
    <dbReference type="NCBI Taxonomy" id="865937"/>
    <lineage>
        <taxon>Bacteria</taxon>
        <taxon>Pseudomonadati</taxon>
        <taxon>Bacteroidota</taxon>
        <taxon>Flavobacteriia</taxon>
        <taxon>Flavobacteriales</taxon>
        <taxon>Flavobacteriaceae</taxon>
        <taxon>Gillisia</taxon>
    </lineage>
</organism>
<evidence type="ECO:0000256" key="7">
    <source>
        <dbReference type="SAM" id="Phobius"/>
    </source>
</evidence>
<dbReference type="PANTHER" id="PTHR30221:SF1">
    <property type="entry name" value="SMALL-CONDUCTANCE MECHANOSENSITIVE CHANNEL"/>
    <property type="match status" value="1"/>
</dbReference>
<dbReference type="EMBL" id="JH594606">
    <property type="protein sequence ID" value="EHQ01776.1"/>
    <property type="molecule type" value="Genomic_DNA"/>
</dbReference>
<dbReference type="Gene3D" id="1.10.287.1260">
    <property type="match status" value="1"/>
</dbReference>
<dbReference type="HOGENOM" id="CLU_037945_1_0_10"/>
<dbReference type="InterPro" id="IPR023408">
    <property type="entry name" value="MscS_beta-dom_sf"/>
</dbReference>
<dbReference type="InterPro" id="IPR011014">
    <property type="entry name" value="MscS_channel_TM-2"/>
</dbReference>
<evidence type="ECO:0000256" key="6">
    <source>
        <dbReference type="ARBA" id="ARBA00023136"/>
    </source>
</evidence>
<keyword evidence="6 7" id="KW-0472">Membrane</keyword>
<dbReference type="InterPro" id="IPR045275">
    <property type="entry name" value="MscS_archaea/bacteria_type"/>
</dbReference>
<feature type="transmembrane region" description="Helical" evidence="7">
    <location>
        <begin position="30"/>
        <end position="51"/>
    </location>
</feature>
<dbReference type="SUPFAM" id="SSF82689">
    <property type="entry name" value="Mechanosensitive channel protein MscS (YggB), C-terminal domain"/>
    <property type="match status" value="1"/>
</dbReference>
<evidence type="ECO:0000256" key="2">
    <source>
        <dbReference type="ARBA" id="ARBA00008017"/>
    </source>
</evidence>
<dbReference type="InterPro" id="IPR006685">
    <property type="entry name" value="MscS_channel_2nd"/>
</dbReference>
<dbReference type="Gene3D" id="2.30.30.60">
    <property type="match status" value="1"/>
</dbReference>
<dbReference type="RefSeq" id="WP_006988098.1">
    <property type="nucleotide sequence ID" value="NZ_JH594606.1"/>
</dbReference>
<dbReference type="InterPro" id="IPR049278">
    <property type="entry name" value="MS_channel_C"/>
</dbReference>
<keyword evidence="4 7" id="KW-0812">Transmembrane</keyword>
<dbReference type="Gene3D" id="3.30.70.100">
    <property type="match status" value="1"/>
</dbReference>
<evidence type="ECO:0000259" key="8">
    <source>
        <dbReference type="Pfam" id="PF00924"/>
    </source>
</evidence>
<keyword evidence="3" id="KW-1003">Cell membrane</keyword>
<name>H2BVB1_GILLR</name>
<comment type="subcellular location">
    <subcellularLocation>
        <location evidence="1">Cell membrane</location>
        <topology evidence="1">Multi-pass membrane protein</topology>
    </subcellularLocation>
</comment>
<dbReference type="OrthoDB" id="1522493at2"/>
<feature type="domain" description="Mechanosensitive ion channel MscS" evidence="8">
    <location>
        <begin position="116"/>
        <end position="180"/>
    </location>
</feature>
<dbReference type="PANTHER" id="PTHR30221">
    <property type="entry name" value="SMALL-CONDUCTANCE MECHANOSENSITIVE CHANNEL"/>
    <property type="match status" value="1"/>
</dbReference>
<proteinExistence type="inferred from homology"/>
<reference evidence="11" key="1">
    <citation type="journal article" date="2012" name="Stand. Genomic Sci.">
        <title>Genome sequence of the Antarctic rhodopsins-containing flavobacterium Gillisia limnaea type strain (R-8282(T)).</title>
        <authorList>
            <person name="Riedel T."/>
            <person name="Held B."/>
            <person name="Nolan M."/>
            <person name="Lucas S."/>
            <person name="Lapidus A."/>
            <person name="Tice H."/>
            <person name="Del Rio T.G."/>
            <person name="Cheng J.F."/>
            <person name="Han C."/>
            <person name="Tapia R."/>
            <person name="Goodwin L.A."/>
            <person name="Pitluck S."/>
            <person name="Liolios K."/>
            <person name="Mavromatis K."/>
            <person name="Pagani I."/>
            <person name="Ivanova N."/>
            <person name="Mikhailova N."/>
            <person name="Pati A."/>
            <person name="Chen A."/>
            <person name="Palaniappan K."/>
            <person name="Land M."/>
            <person name="Rohde M."/>
            <person name="Tindall B.J."/>
            <person name="Detter J.C."/>
            <person name="Goker M."/>
            <person name="Bristow J."/>
            <person name="Eisen J.A."/>
            <person name="Markowitz V."/>
            <person name="Hugenholtz P."/>
            <person name="Kyrpides N.C."/>
            <person name="Klenk H.P."/>
            <person name="Woyke T."/>
        </authorList>
    </citation>
    <scope>NUCLEOTIDE SEQUENCE [LARGE SCALE GENOMIC DNA]</scope>
    <source>
        <strain evidence="11">DSM 15749 / LMG 21470 / R-8282</strain>
    </source>
</reference>
<gene>
    <name evidence="10" type="ORF">Gilli_1102</name>
</gene>
<evidence type="ECO:0000313" key="11">
    <source>
        <dbReference type="Proteomes" id="UP000003844"/>
    </source>
</evidence>
<sequence length="312" mass="35035">MILLLQSNGETIVNSLETYYKKLLIALPRIAMGILVVILGILFAQLLTNLYKRRIQKKAEDPLMARFLAQAIKIILVIIAIMLALQVAGLNGIATGLLTAVGGGAIILGFAFQDIGKNFLAGIILAFNRPFNINDTIKIDDIFGKVRALSFRYSHIKTFDGRDIYIPNSDVLTKPVANYTADGFYRVDFVVGIGYEDDIESAKKVIQEILDANKEIVRDKFHENFVIENELAASTVNLKVFFWVDTFDYRRASLVLRGIIIREVKQELVSRGFNLPADIKELKIYGTEDAIAVKIRHEDDKGNRKNNVKDNL</sequence>
<dbReference type="SUPFAM" id="SSF82861">
    <property type="entry name" value="Mechanosensitive channel protein MscS (YggB), transmembrane region"/>
    <property type="match status" value="1"/>
</dbReference>
<feature type="transmembrane region" description="Helical" evidence="7">
    <location>
        <begin position="93"/>
        <end position="112"/>
    </location>
</feature>
<accession>H2BVB1</accession>
<feature type="domain" description="Mechanosensitive ion channel MscS C-terminal" evidence="9">
    <location>
        <begin position="187"/>
        <end position="267"/>
    </location>
</feature>
<evidence type="ECO:0000313" key="10">
    <source>
        <dbReference type="EMBL" id="EHQ01776.1"/>
    </source>
</evidence>
<keyword evidence="5 7" id="KW-1133">Transmembrane helix</keyword>
<evidence type="ECO:0000259" key="9">
    <source>
        <dbReference type="Pfam" id="PF21082"/>
    </source>
</evidence>
<evidence type="ECO:0000256" key="5">
    <source>
        <dbReference type="ARBA" id="ARBA00022989"/>
    </source>
</evidence>
<dbReference type="Proteomes" id="UP000003844">
    <property type="component" value="Unassembled WGS sequence"/>
</dbReference>
<evidence type="ECO:0000256" key="4">
    <source>
        <dbReference type="ARBA" id="ARBA00022692"/>
    </source>
</evidence>
<protein>
    <submittedName>
        <fullName evidence="10">MscS Mechanosensitive ion channel</fullName>
    </submittedName>
</protein>
<dbReference type="AlphaFoldDB" id="H2BVB1"/>
<comment type="similarity">
    <text evidence="2">Belongs to the MscS (TC 1.A.23) family.</text>
</comment>
<evidence type="ECO:0000256" key="1">
    <source>
        <dbReference type="ARBA" id="ARBA00004651"/>
    </source>
</evidence>
<dbReference type="InterPro" id="IPR010920">
    <property type="entry name" value="LSM_dom_sf"/>
</dbReference>
<dbReference type="InterPro" id="IPR011066">
    <property type="entry name" value="MscS_channel_C_sf"/>
</dbReference>